<reference evidence="14" key="1">
    <citation type="journal article" date="2019" name="Int. J. Syst. Evol. Microbiol.">
        <title>The Global Catalogue of Microorganisms (GCM) 10K type strain sequencing project: providing services to taxonomists for standard genome sequencing and annotation.</title>
        <authorList>
            <consortium name="The Broad Institute Genomics Platform"/>
            <consortium name="The Broad Institute Genome Sequencing Center for Infectious Disease"/>
            <person name="Wu L."/>
            <person name="Ma J."/>
        </authorList>
    </citation>
    <scope>NUCLEOTIDE SEQUENCE [LARGE SCALE GENOMIC DNA]</scope>
    <source>
        <strain evidence="14">KCTC 52344</strain>
    </source>
</reference>
<evidence type="ECO:0000259" key="11">
    <source>
        <dbReference type="Pfam" id="PF00593"/>
    </source>
</evidence>
<dbReference type="Gene3D" id="2.40.170.20">
    <property type="entry name" value="TonB-dependent receptor, beta-barrel domain"/>
    <property type="match status" value="1"/>
</dbReference>
<protein>
    <submittedName>
        <fullName evidence="13">TonB-dependent receptor plug domain-containing protein</fullName>
    </submittedName>
</protein>
<dbReference type="PANTHER" id="PTHR30069:SF29">
    <property type="entry name" value="HEMOGLOBIN AND HEMOGLOBIN-HAPTOGLOBIN-BINDING PROTEIN 1-RELATED"/>
    <property type="match status" value="1"/>
</dbReference>
<dbReference type="InterPro" id="IPR039426">
    <property type="entry name" value="TonB-dep_rcpt-like"/>
</dbReference>
<evidence type="ECO:0000256" key="3">
    <source>
        <dbReference type="ARBA" id="ARBA00022452"/>
    </source>
</evidence>
<comment type="similarity">
    <text evidence="10">Belongs to the TonB-dependent receptor family.</text>
</comment>
<evidence type="ECO:0000256" key="1">
    <source>
        <dbReference type="ARBA" id="ARBA00004571"/>
    </source>
</evidence>
<evidence type="ECO:0000256" key="2">
    <source>
        <dbReference type="ARBA" id="ARBA00022448"/>
    </source>
</evidence>
<keyword evidence="4" id="KW-0812">Transmembrane</keyword>
<evidence type="ECO:0000313" key="14">
    <source>
        <dbReference type="Proteomes" id="UP001597510"/>
    </source>
</evidence>
<keyword evidence="8 13" id="KW-0675">Receptor</keyword>
<evidence type="ECO:0000256" key="10">
    <source>
        <dbReference type="RuleBase" id="RU003357"/>
    </source>
</evidence>
<keyword evidence="7 10" id="KW-0472">Membrane</keyword>
<feature type="domain" description="TonB-dependent receptor-like beta-barrel" evidence="11">
    <location>
        <begin position="197"/>
        <end position="631"/>
    </location>
</feature>
<dbReference type="InterPro" id="IPR036942">
    <property type="entry name" value="Beta-barrel_TonB_sf"/>
</dbReference>
<gene>
    <name evidence="13" type="ORF">ACFSR2_24200</name>
</gene>
<dbReference type="InterPro" id="IPR000531">
    <property type="entry name" value="Beta-barrel_TonB"/>
</dbReference>
<dbReference type="EMBL" id="JBHULC010000039">
    <property type="protein sequence ID" value="MFD2524025.1"/>
    <property type="molecule type" value="Genomic_DNA"/>
</dbReference>
<keyword evidence="9" id="KW-0998">Cell outer membrane</keyword>
<evidence type="ECO:0000256" key="5">
    <source>
        <dbReference type="ARBA" id="ARBA00022729"/>
    </source>
</evidence>
<keyword evidence="2" id="KW-0813">Transport</keyword>
<dbReference type="SUPFAM" id="SSF56935">
    <property type="entry name" value="Porins"/>
    <property type="match status" value="1"/>
</dbReference>
<dbReference type="InterPro" id="IPR012910">
    <property type="entry name" value="Plug_dom"/>
</dbReference>
<keyword evidence="6 10" id="KW-0798">TonB box</keyword>
<evidence type="ECO:0000259" key="12">
    <source>
        <dbReference type="Pfam" id="PF07715"/>
    </source>
</evidence>
<dbReference type="PANTHER" id="PTHR30069">
    <property type="entry name" value="TONB-DEPENDENT OUTER MEMBRANE RECEPTOR"/>
    <property type="match status" value="1"/>
</dbReference>
<accession>A0ABW5JF76</accession>
<name>A0ABW5JF76_9BACT</name>
<evidence type="ECO:0000256" key="8">
    <source>
        <dbReference type="ARBA" id="ARBA00023170"/>
    </source>
</evidence>
<proteinExistence type="inferred from homology"/>
<dbReference type="InterPro" id="IPR037066">
    <property type="entry name" value="Plug_dom_sf"/>
</dbReference>
<evidence type="ECO:0000256" key="4">
    <source>
        <dbReference type="ARBA" id="ARBA00022692"/>
    </source>
</evidence>
<keyword evidence="14" id="KW-1185">Reference proteome</keyword>
<dbReference type="Gene3D" id="2.170.130.10">
    <property type="entry name" value="TonB-dependent receptor, plug domain"/>
    <property type="match status" value="1"/>
</dbReference>
<evidence type="ECO:0000256" key="7">
    <source>
        <dbReference type="ARBA" id="ARBA00023136"/>
    </source>
</evidence>
<feature type="domain" description="TonB-dependent receptor plug" evidence="12">
    <location>
        <begin position="73"/>
        <end position="170"/>
    </location>
</feature>
<sequence length="659" mass="74974">MKTNERQFIIHHLGLYYLSISVRCLLSKGYPLVLAWFLLSSMHVFAQTDSSRALDEVTVKTFAPARFMAGLKIQSIDSVTLQQAKFQTLADFLSFQAPVNFRPYGNGQLTSIGLRGTSSNHTAVLWNGININSPSTGQSDFSTLPTAGFDLLAIQYGSSSCVVGSDAIGGSILLDSKPTWEKKAELSFGQRIASFDNWQTQLSARLSGKRFSSKTVFYKGVLNNNYPYTERNYYPVERSTTDSKGFIQDLFYLTKKQNQISLNVWLSDNNAVIAPQSIHTREVLQTQSIRVLNTYQIKKLTLRGGYVQDITNFGRGNFDKPSRTAIDRFLIRAEHEWQFSKLTAHIGTEAAHVIAHVDGYGGSKITENRLDVFAWLRYQFSARLLATLNARQAFVKSFDPPLAPALGLEYQVAKSVRLTGNISRSYRIPTMNERYWSELGDPNLKPEDGFNKELGINWNHTKNDFSLSSSLNAYHNLINNWVYWNPEVNYKVQNLQQVLAKGIEFSQKVAYQHKQISSGLMANYSFTHSSQQKAYDIYSVDVIGKQLIYIPKHNFTANLFFQTLSFGKNGLLKEHGMPFRATLQWQANSRRYTAFDNSKWFDGQQIFNLIIENGLRWKHLEGKVFFQVNNIFDELYLSSKRNAMPGRNYAINLVLNINK</sequence>
<dbReference type="Proteomes" id="UP001597510">
    <property type="component" value="Unassembled WGS sequence"/>
</dbReference>
<dbReference type="Pfam" id="PF00593">
    <property type="entry name" value="TonB_dep_Rec_b-barrel"/>
    <property type="match status" value="1"/>
</dbReference>
<evidence type="ECO:0000256" key="9">
    <source>
        <dbReference type="ARBA" id="ARBA00023237"/>
    </source>
</evidence>
<keyword evidence="3" id="KW-1134">Transmembrane beta strand</keyword>
<evidence type="ECO:0000313" key="13">
    <source>
        <dbReference type="EMBL" id="MFD2524025.1"/>
    </source>
</evidence>
<dbReference type="Pfam" id="PF07715">
    <property type="entry name" value="Plug"/>
    <property type="match status" value="1"/>
</dbReference>
<evidence type="ECO:0000256" key="6">
    <source>
        <dbReference type="ARBA" id="ARBA00023077"/>
    </source>
</evidence>
<organism evidence="13 14">
    <name type="scientific">Emticicia soli</name>
    <dbReference type="NCBI Taxonomy" id="2027878"/>
    <lineage>
        <taxon>Bacteria</taxon>
        <taxon>Pseudomonadati</taxon>
        <taxon>Bacteroidota</taxon>
        <taxon>Cytophagia</taxon>
        <taxon>Cytophagales</taxon>
        <taxon>Leadbetterellaceae</taxon>
        <taxon>Emticicia</taxon>
    </lineage>
</organism>
<keyword evidence="5" id="KW-0732">Signal</keyword>
<comment type="caution">
    <text evidence="13">The sequence shown here is derived from an EMBL/GenBank/DDBJ whole genome shotgun (WGS) entry which is preliminary data.</text>
</comment>
<comment type="subcellular location">
    <subcellularLocation>
        <location evidence="1">Cell outer membrane</location>
        <topology evidence="1">Multi-pass membrane protein</topology>
    </subcellularLocation>
</comment>